<dbReference type="SUPFAM" id="SSF74650">
    <property type="entry name" value="Galactose mutarotase-like"/>
    <property type="match status" value="1"/>
</dbReference>
<dbReference type="PROSITE" id="PS51257">
    <property type="entry name" value="PROKAR_LIPOPROTEIN"/>
    <property type="match status" value="1"/>
</dbReference>
<comment type="caution">
    <text evidence="1">The sequence shown here is derived from an EMBL/GenBank/DDBJ whole genome shotgun (WGS) entry which is preliminary data.</text>
</comment>
<evidence type="ECO:0000313" key="1">
    <source>
        <dbReference type="EMBL" id="GLB50360.1"/>
    </source>
</evidence>
<dbReference type="EMBL" id="BRVO01000003">
    <property type="protein sequence ID" value="GLB50360.1"/>
    <property type="molecule type" value="Genomic_DNA"/>
</dbReference>
<name>A0ABQ5MMN7_9FLAO</name>
<accession>A0ABQ5MMN7</accession>
<dbReference type="InterPro" id="IPR011013">
    <property type="entry name" value="Gal_mutarotase_sf_dom"/>
</dbReference>
<evidence type="ECO:0000313" key="2">
    <source>
        <dbReference type="Proteomes" id="UP001143543"/>
    </source>
</evidence>
<gene>
    <name evidence="1" type="ORF">Y10_27280</name>
</gene>
<dbReference type="RefSeq" id="WP_281765984.1">
    <property type="nucleotide sequence ID" value="NZ_BRVO01000003.1"/>
</dbReference>
<sequence>MFLKYYIKPIALLCLVSVIGCTATKKEADAVTVEVINELHFNRTEIVSVSIEELQKQFSSFNEDAIRVKKQGTDNFLTTQWLDNDQDGSNDVLLFQATVKAEESVYYTIVMDSTVTTPKSDVVAYSRFVPERTDDYTWENDKVAFRTYGPDAQLRVEEGRENGTLSSGIDLWLKRTDKSVIDSWYKGYQTDPMYYHHDRGEGYDPYHVGASRGDGGIGVWENDTLYVSKNFISYKTIASGPLRTVFELSYAPWSPYNIQETKRISLDLGSNFSKFQISLKAEKEVPNYAIGITTHENVGEYKLQAKKGWIRNWEQIDDAHVGEGIVMNPKEIDSAFARVTKVKDQSNLLIVAKPTTTLEYYAGFAWEKSGQVKSVADWDALLQRQKQIIENPLIVNTRKKNVTTK</sequence>
<keyword evidence="2" id="KW-1185">Reference proteome</keyword>
<organism evidence="1 2">
    <name type="scientific">Neptunitalea lumnitzerae</name>
    <dbReference type="NCBI Taxonomy" id="2965509"/>
    <lineage>
        <taxon>Bacteria</taxon>
        <taxon>Pseudomonadati</taxon>
        <taxon>Bacteroidota</taxon>
        <taxon>Flavobacteriia</taxon>
        <taxon>Flavobacteriales</taxon>
        <taxon>Flavobacteriaceae</taxon>
        <taxon>Neptunitalea</taxon>
    </lineage>
</organism>
<dbReference type="InterPro" id="IPR032342">
    <property type="entry name" value="DUF4861"/>
</dbReference>
<dbReference type="Proteomes" id="UP001143543">
    <property type="component" value="Unassembled WGS sequence"/>
</dbReference>
<evidence type="ECO:0008006" key="3">
    <source>
        <dbReference type="Google" id="ProtNLM"/>
    </source>
</evidence>
<proteinExistence type="predicted"/>
<dbReference type="Pfam" id="PF16153">
    <property type="entry name" value="DUF4861"/>
    <property type="match status" value="1"/>
</dbReference>
<reference evidence="1" key="1">
    <citation type="submission" date="2022-07" db="EMBL/GenBank/DDBJ databases">
        <title>Taxonomy of Novel Oxalotrophic and Methylotrophic Bacteria.</title>
        <authorList>
            <person name="Sahin N."/>
            <person name="Tani A."/>
        </authorList>
    </citation>
    <scope>NUCLEOTIDE SEQUENCE</scope>
    <source>
        <strain evidence="1">Y10</strain>
    </source>
</reference>
<protein>
    <recommendedName>
        <fullName evidence="3">DUF4861 domain-containing protein</fullName>
    </recommendedName>
</protein>